<dbReference type="InterPro" id="IPR003016">
    <property type="entry name" value="2-oxoA_DH_lipoyl-BS"/>
</dbReference>
<dbReference type="InterPro" id="IPR011053">
    <property type="entry name" value="Single_hybrid_motif"/>
</dbReference>
<dbReference type="AlphaFoldDB" id="A0A2B4SNL5"/>
<dbReference type="EMBL" id="LSMT01000054">
    <property type="protein sequence ID" value="PFX30168.1"/>
    <property type="molecule type" value="Genomic_DNA"/>
</dbReference>
<comment type="caution">
    <text evidence="14">The sequence shown here is derived from an EMBL/GenBank/DDBJ whole genome shotgun (WGS) entry which is preliminary data.</text>
</comment>
<comment type="subcellular location">
    <subcellularLocation>
        <location evidence="2">Mitochondrion matrix</location>
    </subcellularLocation>
</comment>
<feature type="domain" description="Lipoyl-binding" evidence="12">
    <location>
        <begin position="69"/>
        <end position="144"/>
    </location>
</feature>
<dbReference type="GO" id="GO:0005829">
    <property type="term" value="C:cytosol"/>
    <property type="evidence" value="ECO:0007669"/>
    <property type="project" value="UniProtKB-ARBA"/>
</dbReference>
<evidence type="ECO:0000256" key="2">
    <source>
        <dbReference type="ARBA" id="ARBA00004305"/>
    </source>
</evidence>
<feature type="domain" description="Peripheral subunit-binding (PSBD)" evidence="13">
    <location>
        <begin position="216"/>
        <end position="253"/>
    </location>
</feature>
<dbReference type="Proteomes" id="UP000225706">
    <property type="component" value="Unassembled WGS sequence"/>
</dbReference>
<evidence type="ECO:0000256" key="6">
    <source>
        <dbReference type="ARBA" id="ARBA00022946"/>
    </source>
</evidence>
<dbReference type="GO" id="GO:0031405">
    <property type="term" value="F:lipoic acid binding"/>
    <property type="evidence" value="ECO:0007669"/>
    <property type="project" value="TreeGrafter"/>
</dbReference>
<gene>
    <name evidence="14" type="primary">DBT</name>
    <name evidence="14" type="ORF">AWC38_SpisGene5005</name>
</gene>
<organism evidence="14 15">
    <name type="scientific">Stylophora pistillata</name>
    <name type="common">Smooth cauliflower coral</name>
    <dbReference type="NCBI Taxonomy" id="50429"/>
    <lineage>
        <taxon>Eukaryota</taxon>
        <taxon>Metazoa</taxon>
        <taxon>Cnidaria</taxon>
        <taxon>Anthozoa</taxon>
        <taxon>Hexacorallia</taxon>
        <taxon>Scleractinia</taxon>
        <taxon>Astrocoeniina</taxon>
        <taxon>Pocilloporidae</taxon>
        <taxon>Stylophora</taxon>
    </lineage>
</organism>
<dbReference type="Pfam" id="PF00364">
    <property type="entry name" value="Biotin_lipoyl"/>
    <property type="match status" value="1"/>
</dbReference>
<evidence type="ECO:0000259" key="12">
    <source>
        <dbReference type="PROSITE" id="PS50968"/>
    </source>
</evidence>
<dbReference type="InterPro" id="IPR000089">
    <property type="entry name" value="Biotin_lipoyl"/>
</dbReference>
<keyword evidence="5 10" id="KW-0450">Lipoyl</keyword>
<evidence type="ECO:0000256" key="11">
    <source>
        <dbReference type="SAM" id="MobiDB-lite"/>
    </source>
</evidence>
<dbReference type="EC" id="2.3.1.-" evidence="10"/>
<dbReference type="CDD" id="cd06849">
    <property type="entry name" value="lipoyl_domain"/>
    <property type="match status" value="1"/>
</dbReference>
<dbReference type="InterPro" id="IPR036625">
    <property type="entry name" value="E3-bd_dom_sf"/>
</dbReference>
<dbReference type="Gene3D" id="3.30.559.10">
    <property type="entry name" value="Chloramphenicol acetyltransferase-like domain"/>
    <property type="match status" value="1"/>
</dbReference>
<protein>
    <recommendedName>
        <fullName evidence="10">Dihydrolipoamide acetyltransferase component of pyruvate dehydrogenase complex</fullName>
        <ecNumber evidence="10">2.3.1.-</ecNumber>
    </recommendedName>
</protein>
<evidence type="ECO:0000256" key="4">
    <source>
        <dbReference type="ARBA" id="ARBA00022679"/>
    </source>
</evidence>
<comment type="catalytic activity">
    <reaction evidence="9">
        <text>N(6)-[(R)-dihydrolipoyl]-L-lysyl-[protein] + 2-methylpropanoyl-CoA = N(6)-[(R)-S(8)-2-methylpropanoyldihydrolipoyl]-L-lysyl-[protein] + CoA</text>
        <dbReference type="Rhea" id="RHEA:18865"/>
        <dbReference type="Rhea" id="RHEA-COMP:10475"/>
        <dbReference type="Rhea" id="RHEA-COMP:10497"/>
        <dbReference type="ChEBI" id="CHEBI:57287"/>
        <dbReference type="ChEBI" id="CHEBI:57338"/>
        <dbReference type="ChEBI" id="CHEBI:83100"/>
        <dbReference type="ChEBI" id="CHEBI:83142"/>
        <dbReference type="EC" id="2.3.1.168"/>
    </reaction>
    <physiologicalReaction direction="left-to-right" evidence="9">
        <dbReference type="Rhea" id="RHEA:18866"/>
    </physiologicalReaction>
</comment>
<dbReference type="InterPro" id="IPR004167">
    <property type="entry name" value="PSBD"/>
</dbReference>
<dbReference type="SUPFAM" id="SSF52777">
    <property type="entry name" value="CoA-dependent acyltransferases"/>
    <property type="match status" value="1"/>
</dbReference>
<accession>A0A2B4SNL5</accession>
<dbReference type="SUPFAM" id="SSF51230">
    <property type="entry name" value="Single hybrid motif"/>
    <property type="match status" value="1"/>
</dbReference>
<comment type="cofactor">
    <cofactor evidence="1 10">
        <name>(R)-lipoate</name>
        <dbReference type="ChEBI" id="CHEBI:83088"/>
    </cofactor>
</comment>
<dbReference type="GO" id="GO:0005759">
    <property type="term" value="C:mitochondrial matrix"/>
    <property type="evidence" value="ECO:0007669"/>
    <property type="project" value="UniProtKB-SubCell"/>
</dbReference>
<proteinExistence type="inferred from homology"/>
<feature type="compositionally biased region" description="Polar residues" evidence="11">
    <location>
        <begin position="204"/>
        <end position="215"/>
    </location>
</feature>
<name>A0A2B4SNL5_STYPI</name>
<dbReference type="GO" id="GO:0043754">
    <property type="term" value="F:dihydrolipoamide branched chain acyltransferase activity"/>
    <property type="evidence" value="ECO:0007669"/>
    <property type="project" value="UniProtKB-EC"/>
</dbReference>
<dbReference type="PROSITE" id="PS50968">
    <property type="entry name" value="BIOTINYL_LIPOYL"/>
    <property type="match status" value="1"/>
</dbReference>
<dbReference type="Pfam" id="PF00198">
    <property type="entry name" value="2-oxoacid_dh"/>
    <property type="match status" value="1"/>
</dbReference>
<evidence type="ECO:0000313" key="15">
    <source>
        <dbReference type="Proteomes" id="UP000225706"/>
    </source>
</evidence>
<dbReference type="FunFam" id="4.10.320.10:FF:000002">
    <property type="entry name" value="Dihydrolipoamide acetyltransferase component of pyruvate dehydrogenase complex"/>
    <property type="match status" value="1"/>
</dbReference>
<evidence type="ECO:0000256" key="9">
    <source>
        <dbReference type="ARBA" id="ARBA00051775"/>
    </source>
</evidence>
<evidence type="ECO:0000259" key="13">
    <source>
        <dbReference type="PROSITE" id="PS51826"/>
    </source>
</evidence>
<comment type="similarity">
    <text evidence="3 10">Belongs to the 2-oxoacid dehydrogenase family.</text>
</comment>
<dbReference type="PROSITE" id="PS51826">
    <property type="entry name" value="PSBD"/>
    <property type="match status" value="1"/>
</dbReference>
<evidence type="ECO:0000256" key="1">
    <source>
        <dbReference type="ARBA" id="ARBA00001938"/>
    </source>
</evidence>
<dbReference type="FunFam" id="3.30.559.10:FF:000027">
    <property type="entry name" value="Dihydrolipoamide acetyltransferase component of pyruvate dehydrogenase complex"/>
    <property type="match status" value="1"/>
</dbReference>
<dbReference type="PANTHER" id="PTHR43178">
    <property type="entry name" value="DIHYDROLIPOAMIDE ACETYLTRANSFERASE COMPONENT OF PYRUVATE DEHYDROGENASE COMPLEX"/>
    <property type="match status" value="1"/>
</dbReference>
<dbReference type="PROSITE" id="PS00189">
    <property type="entry name" value="LIPOYL"/>
    <property type="match status" value="1"/>
</dbReference>
<keyword evidence="4 10" id="KW-0808">Transferase</keyword>
<dbReference type="Pfam" id="PF02817">
    <property type="entry name" value="E3_binding"/>
    <property type="match status" value="1"/>
</dbReference>
<keyword evidence="7" id="KW-0496">Mitochondrion</keyword>
<dbReference type="OrthoDB" id="202158at2759"/>
<dbReference type="Gene3D" id="2.40.50.100">
    <property type="match status" value="1"/>
</dbReference>
<dbReference type="InterPro" id="IPR023213">
    <property type="entry name" value="CAT-like_dom_sf"/>
</dbReference>
<dbReference type="PANTHER" id="PTHR43178:SF5">
    <property type="entry name" value="LIPOAMIDE ACYLTRANSFERASE COMPONENT OF BRANCHED-CHAIN ALPHA-KETO ACID DEHYDROGENASE COMPLEX, MITOCHONDRIAL"/>
    <property type="match status" value="1"/>
</dbReference>
<keyword evidence="15" id="KW-1185">Reference proteome</keyword>
<reference evidence="15" key="1">
    <citation type="journal article" date="2017" name="bioRxiv">
        <title>Comparative analysis of the genomes of Stylophora pistillata and Acropora digitifera provides evidence for extensive differences between species of corals.</title>
        <authorList>
            <person name="Voolstra C.R."/>
            <person name="Li Y."/>
            <person name="Liew Y.J."/>
            <person name="Baumgarten S."/>
            <person name="Zoccola D."/>
            <person name="Flot J.-F."/>
            <person name="Tambutte S."/>
            <person name="Allemand D."/>
            <person name="Aranda M."/>
        </authorList>
    </citation>
    <scope>NUCLEOTIDE SEQUENCE [LARGE SCALE GENOMIC DNA]</scope>
</reference>
<feature type="region of interest" description="Disordered" evidence="11">
    <location>
        <begin position="152"/>
        <end position="215"/>
    </location>
</feature>
<dbReference type="InterPro" id="IPR050743">
    <property type="entry name" value="2-oxoacid_DH_E2_comp"/>
</dbReference>
<dbReference type="GO" id="GO:0016407">
    <property type="term" value="F:acetyltransferase activity"/>
    <property type="evidence" value="ECO:0007669"/>
    <property type="project" value="TreeGrafter"/>
</dbReference>
<dbReference type="FunFam" id="2.40.50.100:FF:000013">
    <property type="entry name" value="Dihydrolipoamide acetyltransferase component of pyruvate dehydrogenase complex"/>
    <property type="match status" value="1"/>
</dbReference>
<dbReference type="STRING" id="50429.A0A2B4SNL5"/>
<keyword evidence="8 10" id="KW-0012">Acyltransferase</keyword>
<dbReference type="SUPFAM" id="SSF47005">
    <property type="entry name" value="Peripheral subunit-binding domain of 2-oxo acid dehydrogenase complex"/>
    <property type="match status" value="1"/>
</dbReference>
<dbReference type="Gene3D" id="4.10.320.10">
    <property type="entry name" value="E3-binding domain"/>
    <property type="match status" value="1"/>
</dbReference>
<evidence type="ECO:0000256" key="3">
    <source>
        <dbReference type="ARBA" id="ARBA00007317"/>
    </source>
</evidence>
<evidence type="ECO:0000256" key="7">
    <source>
        <dbReference type="ARBA" id="ARBA00023128"/>
    </source>
</evidence>
<keyword evidence="6" id="KW-0809">Transit peptide</keyword>
<evidence type="ECO:0000256" key="8">
    <source>
        <dbReference type="ARBA" id="ARBA00023315"/>
    </source>
</evidence>
<evidence type="ECO:0000256" key="10">
    <source>
        <dbReference type="RuleBase" id="RU003423"/>
    </source>
</evidence>
<dbReference type="InterPro" id="IPR001078">
    <property type="entry name" value="2-oxoacid_DH_actylTfrase"/>
</dbReference>
<sequence length="521" mass="57309">MASRLSMLGNLALRRNLRIFCRQNRPIVNGKRPICSCVTMKNSNFIKEFGKQPRGLRFLRTTTGMNGEVLPFKLSDIGEGIAEVTIKEWYVKPGDHVNQFDSICEVQSDKASVTITSRFDGIIKKLYYDVDDIARVGQPLVDIEAEANVDANIDAGPSPAEDVMAAQQKPKPTHAIEQPLPPLPQSPQSAPPQSEAPPTPAPQITTKQTNSSGKVLTTPAVRKMAMDHNIKLADISGTGRDGRILKEDILNYIERMKAKPTEAPAPTVEVATPTTPPSTPIARPEVMLEDRTETIKGIRRAMAKAMTASLAIPHFGYKDEIILNELVRLRNHSKESFQARGMKLSFMPMFIKATSMALLHFPILNSSVDPACENITFKGSHNIGVAMDTQQGLLVPNVKNVQNKSIFDVTVELNRLHQLGLAGKLAPEDLTGGTFTLSNIGSIGGTYTKPVIMPPEVAIGAIGRIQEVPKFDEDDNIYKAYIVNVSWSADHRVIEGATMARFSNLWKSYLENPASMMMDLR</sequence>
<evidence type="ECO:0000313" key="14">
    <source>
        <dbReference type="EMBL" id="PFX30168.1"/>
    </source>
</evidence>
<evidence type="ECO:0000256" key="5">
    <source>
        <dbReference type="ARBA" id="ARBA00022823"/>
    </source>
</evidence>